<name>A0A7I7NGD6_9MYCO</name>
<dbReference type="RefSeq" id="WP_139822486.1">
    <property type="nucleotide sequence ID" value="NZ_AP022581.1"/>
</dbReference>
<dbReference type="AlphaFoldDB" id="A0A7I7NGD6"/>
<dbReference type="Proteomes" id="UP000466396">
    <property type="component" value="Chromosome"/>
</dbReference>
<evidence type="ECO:0000313" key="2">
    <source>
        <dbReference type="EMBL" id="BBX95604.1"/>
    </source>
</evidence>
<dbReference type="KEGG" id="mlj:MLAC_08980"/>
<dbReference type="EMBL" id="AP022581">
    <property type="protein sequence ID" value="BBX95604.1"/>
    <property type="molecule type" value="Genomic_DNA"/>
</dbReference>
<dbReference type="OrthoDB" id="4750786at2"/>
<keyword evidence="1" id="KW-1133">Transmembrane helix</keyword>
<feature type="transmembrane region" description="Helical" evidence="1">
    <location>
        <begin position="45"/>
        <end position="68"/>
    </location>
</feature>
<keyword evidence="1" id="KW-0472">Membrane</keyword>
<reference evidence="2 3" key="1">
    <citation type="journal article" date="2019" name="Emerg. Microbes Infect.">
        <title>Comprehensive subspecies identification of 175 nontuberculous mycobacteria species based on 7547 genomic profiles.</title>
        <authorList>
            <person name="Matsumoto Y."/>
            <person name="Kinjo T."/>
            <person name="Motooka D."/>
            <person name="Nabeya D."/>
            <person name="Jung N."/>
            <person name="Uechi K."/>
            <person name="Horii T."/>
            <person name="Iida T."/>
            <person name="Fujita J."/>
            <person name="Nakamura S."/>
        </authorList>
    </citation>
    <scope>NUCLEOTIDE SEQUENCE [LARGE SCALE GENOMIC DNA]</scope>
    <source>
        <strain evidence="2 3">JCM 15657</strain>
    </source>
</reference>
<gene>
    <name evidence="2" type="ORF">MLAC_08980</name>
</gene>
<feature type="transmembrane region" description="Helical" evidence="1">
    <location>
        <begin position="12"/>
        <end position="33"/>
    </location>
</feature>
<proteinExistence type="predicted"/>
<keyword evidence="1" id="KW-0812">Transmembrane</keyword>
<protein>
    <submittedName>
        <fullName evidence="2">Uncharacterized protein</fullName>
    </submittedName>
</protein>
<evidence type="ECO:0000256" key="1">
    <source>
        <dbReference type="SAM" id="Phobius"/>
    </source>
</evidence>
<evidence type="ECO:0000313" key="3">
    <source>
        <dbReference type="Proteomes" id="UP000466396"/>
    </source>
</evidence>
<organism evidence="2 3">
    <name type="scientific">Mycobacterium lacus</name>
    <dbReference type="NCBI Taxonomy" id="169765"/>
    <lineage>
        <taxon>Bacteria</taxon>
        <taxon>Bacillati</taxon>
        <taxon>Actinomycetota</taxon>
        <taxon>Actinomycetes</taxon>
        <taxon>Mycobacteriales</taxon>
        <taxon>Mycobacteriaceae</taxon>
        <taxon>Mycobacterium</taxon>
    </lineage>
</organism>
<keyword evidence="3" id="KW-1185">Reference proteome</keyword>
<accession>A0A7I7NGD6</accession>
<sequence>MLTAAGTDLRASMFVMAALFGVAALLPVGWRAAAERAWSYGVYYIGYRLLSVQLSCGSLAVSGVPFVMKYA</sequence>